<comment type="caution">
    <text evidence="8">The sequence shown here is derived from an EMBL/GenBank/DDBJ whole genome shotgun (WGS) entry which is preliminary data.</text>
</comment>
<evidence type="ECO:0000256" key="7">
    <source>
        <dbReference type="HAMAP-Rule" id="MF_00169"/>
    </source>
</evidence>
<dbReference type="RefSeq" id="WP_349299132.1">
    <property type="nucleotide sequence ID" value="NZ_JBEDNQ010000006.1"/>
</dbReference>
<feature type="site" description="Transition state stabilizer" evidence="7">
    <location>
        <position position="21"/>
    </location>
</feature>
<proteinExistence type="inferred from homology"/>
<evidence type="ECO:0000313" key="8">
    <source>
        <dbReference type="EMBL" id="MEQ3552064.1"/>
    </source>
</evidence>
<keyword evidence="9" id="KW-1185">Reference proteome</keyword>
<sequence length="157" mass="16725">MTTGSTVFVFNGPNLNLLGTRKPEVYGRTTLADVEARCREAAAGHGLELDFRQTNQEGTLVDWIQEAGAAVTRGEALGAVLNAAAYTHTSVALHDAIEGAELPVIEVHVSNVHAREPFRHHSYVSPVAAGIVVGFGVDGYVLAIDGLVRKVRPLRSV</sequence>
<feature type="binding site" evidence="7">
    <location>
        <begin position="109"/>
        <end position="110"/>
    </location>
    <ligand>
        <name>substrate</name>
    </ligand>
</feature>
<dbReference type="CDD" id="cd00466">
    <property type="entry name" value="DHQase_II"/>
    <property type="match status" value="1"/>
</dbReference>
<feature type="active site" description="Proton acceptor" evidence="7">
    <location>
        <position position="26"/>
    </location>
</feature>
<dbReference type="InterPro" id="IPR001874">
    <property type="entry name" value="DHquinase_II"/>
</dbReference>
<evidence type="ECO:0000256" key="4">
    <source>
        <dbReference type="ARBA" id="ARBA00011193"/>
    </source>
</evidence>
<evidence type="ECO:0000256" key="3">
    <source>
        <dbReference type="ARBA" id="ARBA00011037"/>
    </source>
</evidence>
<dbReference type="NCBIfam" id="NF003806">
    <property type="entry name" value="PRK05395.1-3"/>
    <property type="match status" value="1"/>
</dbReference>
<name>A0ABV1KDT0_9PSEU</name>
<dbReference type="Gene3D" id="3.40.50.9100">
    <property type="entry name" value="Dehydroquinase, class II"/>
    <property type="match status" value="1"/>
</dbReference>
<dbReference type="Proteomes" id="UP001494902">
    <property type="component" value="Unassembled WGS sequence"/>
</dbReference>
<organism evidence="8 9">
    <name type="scientific">Pseudonocardia nematodicida</name>
    <dbReference type="NCBI Taxonomy" id="1206997"/>
    <lineage>
        <taxon>Bacteria</taxon>
        <taxon>Bacillati</taxon>
        <taxon>Actinomycetota</taxon>
        <taxon>Actinomycetes</taxon>
        <taxon>Pseudonocardiales</taxon>
        <taxon>Pseudonocardiaceae</taxon>
        <taxon>Pseudonocardia</taxon>
    </lineage>
</organism>
<comment type="catalytic activity">
    <reaction evidence="1 7">
        <text>3-dehydroquinate = 3-dehydroshikimate + H2O</text>
        <dbReference type="Rhea" id="RHEA:21096"/>
        <dbReference type="ChEBI" id="CHEBI:15377"/>
        <dbReference type="ChEBI" id="CHEBI:16630"/>
        <dbReference type="ChEBI" id="CHEBI:32364"/>
        <dbReference type="EC" id="4.2.1.10"/>
    </reaction>
</comment>
<comment type="function">
    <text evidence="7">Catalyzes a trans-dehydration via an enolate intermediate.</text>
</comment>
<dbReference type="PANTHER" id="PTHR21272">
    <property type="entry name" value="CATABOLIC 3-DEHYDROQUINASE"/>
    <property type="match status" value="1"/>
</dbReference>
<dbReference type="GO" id="GO:0003855">
    <property type="term" value="F:3-dehydroquinate dehydratase activity"/>
    <property type="evidence" value="ECO:0007669"/>
    <property type="project" value="UniProtKB-EC"/>
</dbReference>
<evidence type="ECO:0000313" key="9">
    <source>
        <dbReference type="Proteomes" id="UP001494902"/>
    </source>
</evidence>
<keyword evidence="7" id="KW-0028">Amino-acid biosynthesis</keyword>
<feature type="active site" description="Proton donor" evidence="7">
    <location>
        <position position="108"/>
    </location>
</feature>
<feature type="binding site" evidence="7">
    <location>
        <position position="88"/>
    </location>
    <ligand>
        <name>substrate</name>
    </ligand>
</feature>
<accession>A0ABV1KDT0</accession>
<dbReference type="SUPFAM" id="SSF52304">
    <property type="entry name" value="Type II 3-dehydroquinate dehydratase"/>
    <property type="match status" value="1"/>
</dbReference>
<dbReference type="NCBIfam" id="NF003807">
    <property type="entry name" value="PRK05395.1-4"/>
    <property type="match status" value="1"/>
</dbReference>
<comment type="pathway">
    <text evidence="2 7">Metabolic intermediate biosynthesis; chorismate biosynthesis; chorismate from D-erythrose 4-phosphate and phosphoenolpyruvate: step 3/7.</text>
</comment>
<comment type="subunit">
    <text evidence="4 7">Homododecamer.</text>
</comment>
<dbReference type="InterPro" id="IPR036441">
    <property type="entry name" value="DHquinase_II_sf"/>
</dbReference>
<dbReference type="EMBL" id="JBEDNQ010000006">
    <property type="protein sequence ID" value="MEQ3552064.1"/>
    <property type="molecule type" value="Genomic_DNA"/>
</dbReference>
<dbReference type="PIRSF" id="PIRSF001399">
    <property type="entry name" value="DHquinase_II"/>
    <property type="match status" value="1"/>
</dbReference>
<comment type="similarity">
    <text evidence="3 7">Belongs to the type-II 3-dehydroquinase family.</text>
</comment>
<dbReference type="Pfam" id="PF01220">
    <property type="entry name" value="DHquinase_II"/>
    <property type="match status" value="1"/>
</dbReference>
<dbReference type="HAMAP" id="MF_00169">
    <property type="entry name" value="AroQ"/>
    <property type="match status" value="1"/>
</dbReference>
<gene>
    <name evidence="7 8" type="primary">aroQ</name>
    <name evidence="8" type="ORF">WIS52_16440</name>
</gene>
<feature type="binding site" evidence="7">
    <location>
        <position position="82"/>
    </location>
    <ligand>
        <name>substrate</name>
    </ligand>
</feature>
<evidence type="ECO:0000256" key="1">
    <source>
        <dbReference type="ARBA" id="ARBA00001864"/>
    </source>
</evidence>
<dbReference type="NCBIfam" id="NF003805">
    <property type="entry name" value="PRK05395.1-2"/>
    <property type="match status" value="1"/>
</dbReference>
<keyword evidence="7" id="KW-0057">Aromatic amino acid biosynthesis</keyword>
<evidence type="ECO:0000256" key="2">
    <source>
        <dbReference type="ARBA" id="ARBA00004902"/>
    </source>
</evidence>
<evidence type="ECO:0000256" key="6">
    <source>
        <dbReference type="ARBA" id="ARBA00023239"/>
    </source>
</evidence>
<reference evidence="8 9" key="1">
    <citation type="submission" date="2024-03" db="EMBL/GenBank/DDBJ databases">
        <title>Draft genome sequence of Pseudonocardia nematodicida JCM 31783.</title>
        <authorList>
            <person name="Butdee W."/>
            <person name="Duangmal K."/>
        </authorList>
    </citation>
    <scope>NUCLEOTIDE SEQUENCE [LARGE SCALE GENOMIC DNA]</scope>
    <source>
        <strain evidence="8 9">JCM 31783</strain>
    </source>
</reference>
<feature type="binding site" evidence="7">
    <location>
        <position position="119"/>
    </location>
    <ligand>
        <name>substrate</name>
    </ligand>
</feature>
<protein>
    <recommendedName>
        <fullName evidence="5 7">3-dehydroquinate dehydratase</fullName>
        <shortName evidence="7">3-dehydroquinase</shortName>
        <ecNumber evidence="5 7">4.2.1.10</ecNumber>
    </recommendedName>
    <alternativeName>
        <fullName evidence="7">Type II DHQase</fullName>
    </alternativeName>
</protein>
<dbReference type="NCBIfam" id="TIGR01088">
    <property type="entry name" value="aroQ"/>
    <property type="match status" value="1"/>
</dbReference>
<dbReference type="PANTHER" id="PTHR21272:SF3">
    <property type="entry name" value="CATABOLIC 3-DEHYDROQUINASE"/>
    <property type="match status" value="1"/>
</dbReference>
<keyword evidence="6 7" id="KW-0456">Lyase</keyword>
<evidence type="ECO:0000256" key="5">
    <source>
        <dbReference type="ARBA" id="ARBA00012060"/>
    </source>
</evidence>
<feature type="binding site" evidence="7">
    <location>
        <position position="95"/>
    </location>
    <ligand>
        <name>substrate</name>
    </ligand>
</feature>
<dbReference type="EC" id="4.2.1.10" evidence="5 7"/>